<dbReference type="PANTHER" id="PTHR12638">
    <property type="entry name" value="PROTEIN MAGO NASHI HOMOLOG"/>
    <property type="match status" value="1"/>
</dbReference>
<organism evidence="4 5">
    <name type="scientific">Angomonas deanei</name>
    <dbReference type="NCBI Taxonomy" id="59799"/>
    <lineage>
        <taxon>Eukaryota</taxon>
        <taxon>Discoba</taxon>
        <taxon>Euglenozoa</taxon>
        <taxon>Kinetoplastea</taxon>
        <taxon>Metakinetoplastina</taxon>
        <taxon>Trypanosomatida</taxon>
        <taxon>Trypanosomatidae</taxon>
        <taxon>Strigomonadinae</taxon>
        <taxon>Angomonas</taxon>
    </lineage>
</organism>
<reference evidence="4 5" key="1">
    <citation type="submission" date="2020-08" db="EMBL/GenBank/DDBJ databases">
        <authorList>
            <person name="Newling K."/>
            <person name="Davey J."/>
            <person name="Forrester S."/>
        </authorList>
    </citation>
    <scope>NUCLEOTIDE SEQUENCE [LARGE SCALE GENOMIC DNA]</scope>
    <source>
        <strain evidence="5">Crithidia deanei Carvalho (ATCC PRA-265)</strain>
    </source>
</reference>
<accession>A0A7G2CDK0</accession>
<dbReference type="GO" id="GO:0008380">
    <property type="term" value="P:RNA splicing"/>
    <property type="evidence" value="ECO:0007669"/>
    <property type="project" value="InterPro"/>
</dbReference>
<dbReference type="SUPFAM" id="SSF89817">
    <property type="entry name" value="Mago nashi protein"/>
    <property type="match status" value="1"/>
</dbReference>
<sequence>MTLSPDVLAALKHIIEQSSVMDCDDERWPEPDRNGRQELEIHLGNVHASFLTNKIISIGDVESGPHSGGLTSFYYAVRDLKMMILTLVSIHFKIKAT</sequence>
<dbReference type="InterPro" id="IPR036605">
    <property type="entry name" value="Mago_nashi_sf"/>
</dbReference>
<gene>
    <name evidence="4" type="ORF">ADEAN_000539200</name>
</gene>
<dbReference type="Proteomes" id="UP000515908">
    <property type="component" value="Chromosome 10"/>
</dbReference>
<dbReference type="VEuPathDB" id="TriTrypDB:ADEAN_000539200"/>
<dbReference type="PANTHER" id="PTHR12638:SF0">
    <property type="entry name" value="MAGO HOMOLOG, EXON JUNCTION COMPLEX SUBUNIT-RELATED"/>
    <property type="match status" value="1"/>
</dbReference>
<comment type="subcellular location">
    <subcellularLocation>
        <location evidence="1">Nucleus</location>
    </subcellularLocation>
</comment>
<protein>
    <submittedName>
        <fullName evidence="4">Mago nashi protein, putative</fullName>
    </submittedName>
</protein>
<proteinExistence type="inferred from homology"/>
<dbReference type="GO" id="GO:0035145">
    <property type="term" value="C:exon-exon junction complex"/>
    <property type="evidence" value="ECO:0007669"/>
    <property type="project" value="InterPro"/>
</dbReference>
<dbReference type="Pfam" id="PF02792">
    <property type="entry name" value="Mago_nashi"/>
    <property type="match status" value="1"/>
</dbReference>
<comment type="similarity">
    <text evidence="2">Belongs to the mago nashi family.</text>
</comment>
<dbReference type="AlphaFoldDB" id="A0A7G2CDK0"/>
<name>A0A7G2CDK0_9TRYP</name>
<evidence type="ECO:0000313" key="5">
    <source>
        <dbReference type="Proteomes" id="UP000515908"/>
    </source>
</evidence>
<evidence type="ECO:0000256" key="1">
    <source>
        <dbReference type="ARBA" id="ARBA00004123"/>
    </source>
</evidence>
<evidence type="ECO:0000256" key="2">
    <source>
        <dbReference type="ARBA" id="ARBA00009270"/>
    </source>
</evidence>
<evidence type="ECO:0000256" key="3">
    <source>
        <dbReference type="ARBA" id="ARBA00023242"/>
    </source>
</evidence>
<dbReference type="Gene3D" id="3.30.1560.10">
    <property type="entry name" value="Mago nashi"/>
    <property type="match status" value="1"/>
</dbReference>
<dbReference type="EMBL" id="LR877154">
    <property type="protein sequence ID" value="CAD2217906.1"/>
    <property type="molecule type" value="Genomic_DNA"/>
</dbReference>
<dbReference type="InterPro" id="IPR004023">
    <property type="entry name" value="Mago_nashi"/>
</dbReference>
<keyword evidence="3" id="KW-0539">Nucleus</keyword>
<evidence type="ECO:0000313" key="4">
    <source>
        <dbReference type="EMBL" id="CAD2217906.1"/>
    </source>
</evidence>
<keyword evidence="5" id="KW-1185">Reference proteome</keyword>